<dbReference type="GO" id="GO:0005886">
    <property type="term" value="C:plasma membrane"/>
    <property type="evidence" value="ECO:0007669"/>
    <property type="project" value="UniProtKB-SubCell"/>
</dbReference>
<dbReference type="Proteomes" id="UP000886829">
    <property type="component" value="Unassembled WGS sequence"/>
</dbReference>
<comment type="caution">
    <text evidence="12">The sequence shown here is derived from an EMBL/GenBank/DDBJ whole genome shotgun (WGS) entry which is preliminary data.</text>
</comment>
<feature type="transmembrane region" description="Helical" evidence="11">
    <location>
        <begin position="356"/>
        <end position="378"/>
    </location>
</feature>
<keyword evidence="5 11" id="KW-0812">Transmembrane</keyword>
<name>A0A9D2B1S0_9GAMM</name>
<reference evidence="12" key="2">
    <citation type="submission" date="2021-04" db="EMBL/GenBank/DDBJ databases">
        <authorList>
            <person name="Gilroy R."/>
        </authorList>
    </citation>
    <scope>NUCLEOTIDE SEQUENCE</scope>
    <source>
        <strain evidence="12">USASDec5-558</strain>
    </source>
</reference>
<organism evidence="12 13">
    <name type="scientific">Candidatus Anaerobiospirillum pullistercoris</name>
    <dbReference type="NCBI Taxonomy" id="2838452"/>
    <lineage>
        <taxon>Bacteria</taxon>
        <taxon>Pseudomonadati</taxon>
        <taxon>Pseudomonadota</taxon>
        <taxon>Gammaproteobacteria</taxon>
        <taxon>Aeromonadales</taxon>
        <taxon>Succinivibrionaceae</taxon>
        <taxon>Anaerobiospirillum</taxon>
    </lineage>
</organism>
<dbReference type="AlphaFoldDB" id="A0A9D2B1S0"/>
<comment type="subcellular location">
    <subcellularLocation>
        <location evidence="1">Cell inner membrane</location>
        <topology evidence="1">Multi-pass membrane protein</topology>
    </subcellularLocation>
</comment>
<evidence type="ECO:0000256" key="2">
    <source>
        <dbReference type="ARBA" id="ARBA00022448"/>
    </source>
</evidence>
<dbReference type="InterPro" id="IPR048279">
    <property type="entry name" value="MdtK-like"/>
</dbReference>
<evidence type="ECO:0000256" key="8">
    <source>
        <dbReference type="ARBA" id="ARBA00023136"/>
    </source>
</evidence>
<keyword evidence="7" id="KW-0406">Ion transport</keyword>
<feature type="region of interest" description="Disordered" evidence="10">
    <location>
        <begin position="1"/>
        <end position="20"/>
    </location>
</feature>
<sequence>MAQAANAAQGKHKESLSDKVNRDMSLKEQMTLTLSLSMPSIMAQFSSICMQYIDAAMVGSLGATASASIGLMAAPVWLFSGICISACSGFSVQVAHLLGAREAVNARIVVRQAYVVQLLFAAVIAIIACSLSDFLPVFLGGTPEIIDNAGSYFFIFMSALPFFMLNYLSSAMLRCSGNMLLPSLLNILMCLLDVVFNFIFIFPSRTATYPIIGEVEVFGFGYGVIGAALGTVCAAAITGVLMAFFLLFRSPSLKLSLDHFPTWGLWLHSFFPTWPVVRRALRISLPISAQQFMISSAQIVSTMIVAPLGTASIAAHSFAITIEALCYMPGFGISDAATTLVGQSIGARRFDLTYRFAKITLVFGALVMGFMGLLMYVFSPWIMSLMTPDLEVQALAVAALRIEAFAEPLFAVSIVGYGICVGAGDTLIPSLMNLGSMWLVRLGLAYVLAGMYGLSGVWMAMCFELCFRGLIFLARLKWGHWMKTLD</sequence>
<dbReference type="PANTHER" id="PTHR43298:SF2">
    <property type="entry name" value="FMN_FAD EXPORTER YEEO-RELATED"/>
    <property type="match status" value="1"/>
</dbReference>
<feature type="transmembrane region" description="Helical" evidence="11">
    <location>
        <begin position="431"/>
        <end position="449"/>
    </location>
</feature>
<feature type="transmembrane region" description="Helical" evidence="11">
    <location>
        <begin position="151"/>
        <end position="168"/>
    </location>
</feature>
<dbReference type="CDD" id="cd13137">
    <property type="entry name" value="MATE_NorM_like"/>
    <property type="match status" value="1"/>
</dbReference>
<feature type="transmembrane region" description="Helical" evidence="11">
    <location>
        <begin position="222"/>
        <end position="248"/>
    </location>
</feature>
<keyword evidence="2" id="KW-0813">Transport</keyword>
<dbReference type="NCBIfam" id="TIGR00797">
    <property type="entry name" value="matE"/>
    <property type="match status" value="1"/>
</dbReference>
<keyword evidence="3" id="KW-0050">Antiport</keyword>
<evidence type="ECO:0000256" key="7">
    <source>
        <dbReference type="ARBA" id="ARBA00023065"/>
    </source>
</evidence>
<evidence type="ECO:0000313" key="12">
    <source>
        <dbReference type="EMBL" id="HIX57294.1"/>
    </source>
</evidence>
<dbReference type="GO" id="GO:0006811">
    <property type="term" value="P:monoatomic ion transport"/>
    <property type="evidence" value="ECO:0007669"/>
    <property type="project" value="UniProtKB-KW"/>
</dbReference>
<reference evidence="12" key="1">
    <citation type="journal article" date="2021" name="PeerJ">
        <title>Extensive microbial diversity within the chicken gut microbiome revealed by metagenomics and culture.</title>
        <authorList>
            <person name="Gilroy R."/>
            <person name="Ravi A."/>
            <person name="Getino M."/>
            <person name="Pursley I."/>
            <person name="Horton D.L."/>
            <person name="Alikhan N.F."/>
            <person name="Baker D."/>
            <person name="Gharbi K."/>
            <person name="Hall N."/>
            <person name="Watson M."/>
            <person name="Adriaenssens E.M."/>
            <person name="Foster-Nyarko E."/>
            <person name="Jarju S."/>
            <person name="Secka A."/>
            <person name="Antonio M."/>
            <person name="Oren A."/>
            <person name="Chaudhuri R.R."/>
            <person name="La Ragione R."/>
            <person name="Hildebrand F."/>
            <person name="Pallen M.J."/>
        </authorList>
    </citation>
    <scope>NUCLEOTIDE SEQUENCE</scope>
    <source>
        <strain evidence="12">USASDec5-558</strain>
    </source>
</reference>
<evidence type="ECO:0000256" key="11">
    <source>
        <dbReference type="SAM" id="Phobius"/>
    </source>
</evidence>
<evidence type="ECO:0000256" key="9">
    <source>
        <dbReference type="ARBA" id="ARBA00031636"/>
    </source>
</evidence>
<dbReference type="PIRSF" id="PIRSF006603">
    <property type="entry name" value="DinF"/>
    <property type="match status" value="1"/>
</dbReference>
<feature type="transmembrane region" description="Helical" evidence="11">
    <location>
        <begin position="113"/>
        <end position="139"/>
    </location>
</feature>
<evidence type="ECO:0000256" key="10">
    <source>
        <dbReference type="SAM" id="MobiDB-lite"/>
    </source>
</evidence>
<gene>
    <name evidence="12" type="ORF">H9850_07470</name>
</gene>
<feature type="transmembrane region" description="Helical" evidence="11">
    <location>
        <begin position="180"/>
        <end position="202"/>
    </location>
</feature>
<proteinExistence type="predicted"/>
<dbReference type="InterPro" id="IPR002528">
    <property type="entry name" value="MATE_fam"/>
</dbReference>
<keyword evidence="8 11" id="KW-0472">Membrane</keyword>
<dbReference type="Pfam" id="PF01554">
    <property type="entry name" value="MatE"/>
    <property type="match status" value="2"/>
</dbReference>
<evidence type="ECO:0000256" key="3">
    <source>
        <dbReference type="ARBA" id="ARBA00022449"/>
    </source>
</evidence>
<dbReference type="EMBL" id="DXEV01000150">
    <property type="protein sequence ID" value="HIX57294.1"/>
    <property type="molecule type" value="Genomic_DNA"/>
</dbReference>
<keyword evidence="6 11" id="KW-1133">Transmembrane helix</keyword>
<evidence type="ECO:0000313" key="13">
    <source>
        <dbReference type="Proteomes" id="UP000886829"/>
    </source>
</evidence>
<evidence type="ECO:0000256" key="4">
    <source>
        <dbReference type="ARBA" id="ARBA00022475"/>
    </source>
</evidence>
<dbReference type="InterPro" id="IPR050222">
    <property type="entry name" value="MATE_MdtK"/>
</dbReference>
<dbReference type="GO" id="GO:0015297">
    <property type="term" value="F:antiporter activity"/>
    <property type="evidence" value="ECO:0007669"/>
    <property type="project" value="UniProtKB-KW"/>
</dbReference>
<feature type="transmembrane region" description="Helical" evidence="11">
    <location>
        <begin position="65"/>
        <end position="92"/>
    </location>
</feature>
<accession>A0A9D2B1S0</accession>
<keyword evidence="4" id="KW-1003">Cell membrane</keyword>
<dbReference type="PANTHER" id="PTHR43298">
    <property type="entry name" value="MULTIDRUG RESISTANCE PROTEIN NORM-RELATED"/>
    <property type="match status" value="1"/>
</dbReference>
<dbReference type="GO" id="GO:0042910">
    <property type="term" value="F:xenobiotic transmembrane transporter activity"/>
    <property type="evidence" value="ECO:0007669"/>
    <property type="project" value="InterPro"/>
</dbReference>
<evidence type="ECO:0000256" key="6">
    <source>
        <dbReference type="ARBA" id="ARBA00022989"/>
    </source>
</evidence>
<feature type="compositionally biased region" description="Basic and acidic residues" evidence="10">
    <location>
        <begin position="11"/>
        <end position="20"/>
    </location>
</feature>
<protein>
    <recommendedName>
        <fullName evidence="9">Multidrug-efflux transporter</fullName>
    </recommendedName>
</protein>
<evidence type="ECO:0000256" key="5">
    <source>
        <dbReference type="ARBA" id="ARBA00022692"/>
    </source>
</evidence>
<evidence type="ECO:0000256" key="1">
    <source>
        <dbReference type="ARBA" id="ARBA00004429"/>
    </source>
</evidence>